<feature type="repeat" description="TPR" evidence="3">
    <location>
        <begin position="520"/>
        <end position="553"/>
    </location>
</feature>
<dbReference type="Pfam" id="PF14559">
    <property type="entry name" value="TPR_19"/>
    <property type="match status" value="1"/>
</dbReference>
<evidence type="ECO:0000256" key="3">
    <source>
        <dbReference type="PROSITE-ProRule" id="PRU00339"/>
    </source>
</evidence>
<comment type="caution">
    <text evidence="4">The sequence shown here is derived from an EMBL/GenBank/DDBJ whole genome shotgun (WGS) entry which is preliminary data.</text>
</comment>
<proteinExistence type="predicted"/>
<gene>
    <name evidence="4" type="ORF">KDL01_37075</name>
</gene>
<evidence type="ECO:0000313" key="5">
    <source>
        <dbReference type="Proteomes" id="UP000675781"/>
    </source>
</evidence>
<dbReference type="PANTHER" id="PTHR44858">
    <property type="entry name" value="TETRATRICOPEPTIDE REPEAT PROTEIN 6"/>
    <property type="match status" value="1"/>
</dbReference>
<dbReference type="RefSeq" id="WP_212533388.1">
    <property type="nucleotide sequence ID" value="NZ_JAGSOG010000352.1"/>
</dbReference>
<evidence type="ECO:0000256" key="1">
    <source>
        <dbReference type="ARBA" id="ARBA00022737"/>
    </source>
</evidence>
<accession>A0A941EV96</accession>
<dbReference type="PROSITE" id="PS50005">
    <property type="entry name" value="TPR"/>
    <property type="match status" value="4"/>
</dbReference>
<reference evidence="4" key="1">
    <citation type="submission" date="2021-04" db="EMBL/GenBank/DDBJ databases">
        <title>Genome based classification of Actinospica acidithermotolerans sp. nov., an actinobacterium isolated from an Indonesian hot spring.</title>
        <authorList>
            <person name="Kusuma A.B."/>
            <person name="Putra K.E."/>
            <person name="Nafisah S."/>
            <person name="Loh J."/>
            <person name="Nouioui I."/>
            <person name="Goodfellow M."/>
        </authorList>
    </citation>
    <scope>NUCLEOTIDE SEQUENCE</scope>
    <source>
        <strain evidence="4">CSCA 57</strain>
    </source>
</reference>
<name>A0A941EV96_9ACTN</name>
<dbReference type="AlphaFoldDB" id="A0A941EV96"/>
<feature type="repeat" description="TPR" evidence="3">
    <location>
        <begin position="588"/>
        <end position="621"/>
    </location>
</feature>
<dbReference type="SUPFAM" id="SSF48452">
    <property type="entry name" value="TPR-like"/>
    <property type="match status" value="1"/>
</dbReference>
<dbReference type="Proteomes" id="UP000675781">
    <property type="component" value="Unassembled WGS sequence"/>
</dbReference>
<evidence type="ECO:0000256" key="2">
    <source>
        <dbReference type="ARBA" id="ARBA00022803"/>
    </source>
</evidence>
<keyword evidence="2 3" id="KW-0802">TPR repeat</keyword>
<dbReference type="InterPro" id="IPR011990">
    <property type="entry name" value="TPR-like_helical_dom_sf"/>
</dbReference>
<organism evidence="4 5">
    <name type="scientific">Actinospica durhamensis</name>
    <dbReference type="NCBI Taxonomy" id="1508375"/>
    <lineage>
        <taxon>Bacteria</taxon>
        <taxon>Bacillati</taxon>
        <taxon>Actinomycetota</taxon>
        <taxon>Actinomycetes</taxon>
        <taxon>Catenulisporales</taxon>
        <taxon>Actinospicaceae</taxon>
        <taxon>Actinospica</taxon>
    </lineage>
</organism>
<keyword evidence="5" id="KW-1185">Reference proteome</keyword>
<feature type="repeat" description="TPR" evidence="3">
    <location>
        <begin position="486"/>
        <end position="519"/>
    </location>
</feature>
<dbReference type="InterPro" id="IPR050498">
    <property type="entry name" value="Ycf3"/>
</dbReference>
<evidence type="ECO:0000313" key="4">
    <source>
        <dbReference type="EMBL" id="MBR7838940.1"/>
    </source>
</evidence>
<dbReference type="EMBL" id="JAGSOG010000352">
    <property type="protein sequence ID" value="MBR7838940.1"/>
    <property type="molecule type" value="Genomic_DNA"/>
</dbReference>
<dbReference type="PANTHER" id="PTHR44858:SF1">
    <property type="entry name" value="UDP-N-ACETYLGLUCOSAMINE--PEPTIDE N-ACETYLGLUCOSAMINYLTRANSFERASE SPINDLY-RELATED"/>
    <property type="match status" value="1"/>
</dbReference>
<feature type="repeat" description="TPR" evidence="3">
    <location>
        <begin position="622"/>
        <end position="655"/>
    </location>
</feature>
<dbReference type="Gene3D" id="1.25.40.10">
    <property type="entry name" value="Tetratricopeptide repeat domain"/>
    <property type="match status" value="3"/>
</dbReference>
<dbReference type="InterPro" id="IPR019734">
    <property type="entry name" value="TPR_rpt"/>
</dbReference>
<protein>
    <submittedName>
        <fullName evidence="4">Tetratricopeptide repeat protein</fullName>
    </submittedName>
</protein>
<dbReference type="SMART" id="SM00028">
    <property type="entry name" value="TPR"/>
    <property type="match status" value="7"/>
</dbReference>
<dbReference type="Pfam" id="PF13432">
    <property type="entry name" value="TPR_16"/>
    <property type="match status" value="2"/>
</dbReference>
<keyword evidence="1" id="KW-0677">Repeat</keyword>
<sequence>MPEGARHLWIEGDDGPGRAARAAEAKPTISVDCHRRLRGPYTGLGTVLRHLVPGLTPTERAAAQRHVIEVLVMAPELSGVLEPAPGTLTSGAMFGERTRWYSALRTRRLAHGIIDLLRELRELQDGSADAPLVLAFDRVDEADATDQEFLALALRRLDPARVRLVVGSSGGGSLSEALLGARDEHAEVVELTAAVGAAQEQVGEVDGADGVAARAFVWSECTASDTAADAAAARAYERIPEELRRRLHDERADELEALGERSLHLGAIPFHREHGSDLDGVGRTSMMEAVSHCIGLAYYSAALELCDRLRVVVPEEDFVPYYIVQTKRAQCLAPLNRGEECEPLYYHLLARTGRPELHMSLYYALGMLYTRLYSNERKDHDRARAFLNTSVAIATQLEDPEVRAFQTVFMGNGKALAEMHRGNLTGALELVEGGIARLAADLPDEKHHLHRSVLHHNRAQLLASLGRLDEAMAEFDFVIGVDPYYPEYRFDRGNLHLRLGELEAALADYNHATRLGPPFPELFYNRGEARIALGDVAAAVTEFSYVLDLEPDHLEARISLASLLLDSGEPERAAAVIRTGLVYEPDSARLLCTLGLALVDGGEPQAATEAFDEALVLDPALAEARVNRAVVAYQEGRFESALEDLTVALAQDPGNADLLFNRGLAYEALGRWDLAAEDYAVALLDEHCDQDEVASRRAGCLDALGQGTVTSADPAEILIA</sequence>